<accession>A0A9D4U3C9</accession>
<name>A0A9D4U3C9_ADICA</name>
<dbReference type="EMBL" id="JABFUD020000023">
    <property type="protein sequence ID" value="KAI5060859.1"/>
    <property type="molecule type" value="Genomic_DNA"/>
</dbReference>
<dbReference type="AlphaFoldDB" id="A0A9D4U3C9"/>
<keyword evidence="2" id="KW-1185">Reference proteome</keyword>
<reference evidence="1" key="1">
    <citation type="submission" date="2021-01" db="EMBL/GenBank/DDBJ databases">
        <title>Adiantum capillus-veneris genome.</title>
        <authorList>
            <person name="Fang Y."/>
            <person name="Liao Q."/>
        </authorList>
    </citation>
    <scope>NUCLEOTIDE SEQUENCE</scope>
    <source>
        <strain evidence="1">H3</strain>
        <tissue evidence="1">Leaf</tissue>
    </source>
</reference>
<gene>
    <name evidence="1" type="ORF">GOP47_0023364</name>
</gene>
<sequence>MSAKCSLGLEWGCIIRIYIKCHGPLEDGKHGEKLKDENGDLCLTRHCIFEEILLEYHGYYIFEVSHGFNIRGMENRLDRHV</sequence>
<protein>
    <submittedName>
        <fullName evidence="1">Uncharacterized protein</fullName>
    </submittedName>
</protein>
<comment type="caution">
    <text evidence="1">The sequence shown here is derived from an EMBL/GenBank/DDBJ whole genome shotgun (WGS) entry which is preliminary data.</text>
</comment>
<evidence type="ECO:0000313" key="1">
    <source>
        <dbReference type="EMBL" id="KAI5060859.1"/>
    </source>
</evidence>
<proteinExistence type="predicted"/>
<dbReference type="Proteomes" id="UP000886520">
    <property type="component" value="Chromosome 23"/>
</dbReference>
<organism evidence="1 2">
    <name type="scientific">Adiantum capillus-veneris</name>
    <name type="common">Maidenhair fern</name>
    <dbReference type="NCBI Taxonomy" id="13818"/>
    <lineage>
        <taxon>Eukaryota</taxon>
        <taxon>Viridiplantae</taxon>
        <taxon>Streptophyta</taxon>
        <taxon>Embryophyta</taxon>
        <taxon>Tracheophyta</taxon>
        <taxon>Polypodiopsida</taxon>
        <taxon>Polypodiidae</taxon>
        <taxon>Polypodiales</taxon>
        <taxon>Pteridineae</taxon>
        <taxon>Pteridaceae</taxon>
        <taxon>Vittarioideae</taxon>
        <taxon>Adiantum</taxon>
    </lineage>
</organism>
<evidence type="ECO:0000313" key="2">
    <source>
        <dbReference type="Proteomes" id="UP000886520"/>
    </source>
</evidence>